<dbReference type="EC" id="2.3.1.48" evidence="3 9"/>
<evidence type="ECO:0000256" key="9">
    <source>
        <dbReference type="PIRNR" id="PIRNR038084"/>
    </source>
</evidence>
<evidence type="ECO:0000259" key="14">
    <source>
        <dbReference type="Pfam" id="PF10394"/>
    </source>
</evidence>
<feature type="region of interest" description="Interaction with histone H4 N-terminus" evidence="11">
    <location>
        <begin position="58"/>
        <end position="60"/>
    </location>
</feature>
<dbReference type="InterPro" id="IPR019467">
    <property type="entry name" value="Hat1_N"/>
</dbReference>
<comment type="similarity">
    <text evidence="2 9">Belongs to the HAT1 family.</text>
</comment>
<dbReference type="Gene3D" id="3.90.360.10">
    <property type="entry name" value="Histone acetyl transferase 1 (HAT1), N-terminal domain"/>
    <property type="match status" value="1"/>
</dbReference>
<evidence type="ECO:0000313" key="17">
    <source>
        <dbReference type="Proteomes" id="UP001497623"/>
    </source>
</evidence>
<dbReference type="EMBL" id="CAXKWB010004138">
    <property type="protein sequence ID" value="CAL4072238.1"/>
    <property type="molecule type" value="Genomic_DNA"/>
</dbReference>
<dbReference type="PIRSF" id="PIRSF038084">
    <property type="entry name" value="HAT-B_cat"/>
    <property type="match status" value="1"/>
</dbReference>
<feature type="region of interest" description="Interaction with histone H4 N-terminus" evidence="11">
    <location>
        <begin position="220"/>
        <end position="222"/>
    </location>
</feature>
<dbReference type="Pfam" id="PF10394">
    <property type="entry name" value="Hat1_N"/>
    <property type="match status" value="1"/>
</dbReference>
<comment type="catalytic activity">
    <reaction evidence="8 9">
        <text>L-lysyl-[protein] + acetyl-CoA = N(6)-acetyl-L-lysyl-[protein] + CoA + H(+)</text>
        <dbReference type="Rhea" id="RHEA:45948"/>
        <dbReference type="Rhea" id="RHEA-COMP:9752"/>
        <dbReference type="Rhea" id="RHEA-COMP:10731"/>
        <dbReference type="ChEBI" id="CHEBI:15378"/>
        <dbReference type="ChEBI" id="CHEBI:29969"/>
        <dbReference type="ChEBI" id="CHEBI:57287"/>
        <dbReference type="ChEBI" id="CHEBI:57288"/>
        <dbReference type="ChEBI" id="CHEBI:61930"/>
        <dbReference type="EC" id="2.3.1.48"/>
    </reaction>
</comment>
<dbReference type="GO" id="GO:0004402">
    <property type="term" value="F:histone acetyltransferase activity"/>
    <property type="evidence" value="ECO:0007669"/>
    <property type="project" value="UniProtKB-UniRule"/>
</dbReference>
<dbReference type="GO" id="GO:0042393">
    <property type="term" value="F:histone binding"/>
    <property type="evidence" value="ECO:0007669"/>
    <property type="project" value="InterPro"/>
</dbReference>
<evidence type="ECO:0000256" key="3">
    <source>
        <dbReference type="ARBA" id="ARBA00013184"/>
    </source>
</evidence>
<evidence type="ECO:0000256" key="4">
    <source>
        <dbReference type="ARBA" id="ARBA00021268"/>
    </source>
</evidence>
<protein>
    <recommendedName>
        <fullName evidence="4 9">Histone acetyltransferase type B catalytic subunit</fullName>
        <ecNumber evidence="3 9">2.3.1.48</ecNumber>
    </recommendedName>
</protein>
<dbReference type="SUPFAM" id="SSF55729">
    <property type="entry name" value="Acyl-CoA N-acyltransferases (Nat)"/>
    <property type="match status" value="1"/>
</dbReference>
<keyword evidence="7 9" id="KW-0012">Acyltransferase</keyword>
<evidence type="ECO:0000256" key="12">
    <source>
        <dbReference type="PIRSR" id="PIRSR038084-3"/>
    </source>
</evidence>
<evidence type="ECO:0000256" key="8">
    <source>
        <dbReference type="ARBA" id="ARBA00048017"/>
    </source>
</evidence>
<reference evidence="16 17" key="1">
    <citation type="submission" date="2024-05" db="EMBL/GenBank/DDBJ databases">
        <authorList>
            <person name="Wallberg A."/>
        </authorList>
    </citation>
    <scope>NUCLEOTIDE SEQUENCE [LARGE SCALE GENOMIC DNA]</scope>
</reference>
<evidence type="ECO:0000256" key="13">
    <source>
        <dbReference type="SAM" id="Coils"/>
    </source>
</evidence>
<evidence type="ECO:0000256" key="11">
    <source>
        <dbReference type="PIRSR" id="PIRSR038084-2"/>
    </source>
</evidence>
<keyword evidence="5 9" id="KW-0808">Transferase</keyword>
<evidence type="ECO:0000256" key="2">
    <source>
        <dbReference type="ARBA" id="ARBA00010543"/>
    </source>
</evidence>
<evidence type="ECO:0000313" key="16">
    <source>
        <dbReference type="EMBL" id="CAL4072238.1"/>
    </source>
</evidence>
<organism evidence="16 17">
    <name type="scientific">Meganyctiphanes norvegica</name>
    <name type="common">Northern krill</name>
    <name type="synonym">Thysanopoda norvegica</name>
    <dbReference type="NCBI Taxonomy" id="48144"/>
    <lineage>
        <taxon>Eukaryota</taxon>
        <taxon>Metazoa</taxon>
        <taxon>Ecdysozoa</taxon>
        <taxon>Arthropoda</taxon>
        <taxon>Crustacea</taxon>
        <taxon>Multicrustacea</taxon>
        <taxon>Malacostraca</taxon>
        <taxon>Eumalacostraca</taxon>
        <taxon>Eucarida</taxon>
        <taxon>Euphausiacea</taxon>
        <taxon>Euphausiidae</taxon>
        <taxon>Meganyctiphanes</taxon>
    </lineage>
</organism>
<comment type="caution">
    <text evidence="16">The sequence shown here is derived from an EMBL/GenBank/DDBJ whole genome shotgun (WGS) entry which is preliminary data.</text>
</comment>
<feature type="domain" description="Histone acetyl transferase HAT1 N-terminal" evidence="14">
    <location>
        <begin position="21"/>
        <end position="182"/>
    </location>
</feature>
<feature type="coiled-coil region" evidence="13">
    <location>
        <begin position="383"/>
        <end position="410"/>
    </location>
</feature>
<proteinExistence type="inferred from homology"/>
<dbReference type="FunFam" id="1.10.10.390:FF:000001">
    <property type="entry name" value="Histone acetyltransferase type B catalytic subunit"/>
    <property type="match status" value="1"/>
</dbReference>
<gene>
    <name evidence="16" type="ORF">MNOR_LOCUS8782</name>
</gene>
<dbReference type="Gene3D" id="1.10.10.390">
    <property type="match status" value="1"/>
</dbReference>
<feature type="binding site" evidence="11">
    <location>
        <begin position="243"/>
        <end position="249"/>
    </location>
    <ligand>
        <name>acetyl-CoA</name>
        <dbReference type="ChEBI" id="CHEBI:57288"/>
    </ligand>
</feature>
<dbReference type="Proteomes" id="UP001497623">
    <property type="component" value="Unassembled WGS sequence"/>
</dbReference>
<dbReference type="InterPro" id="IPR013523">
    <property type="entry name" value="Hist_AcTrfase_HAT1_C"/>
</dbReference>
<sequence>MPAVTVPAGGSGIAKGDLDKYICDSNEAVEFKLVRNPEDLENDGCTFKPEMTHQVYGDEERIFGYTGLNIKLYYSACRLTPYIGLAYKDKINPAKCDGVEADQVLKPLSEYYPPGYFTNIDDFSAALIKDASFRPFGELQNQHKVYLGGSERTFEVYSHDISPPGFREFHERMQTFILFFIDAASYIDTDDEKWRFFVMYEKYNVNGSPRYAAVGFTTVYEYYAYPNNIRPRISQMLVLPPFQQGGLGTQMLQTIYNYYIAHKSVMDITVEDPSENFTRLRDYLDCKSCMKLPSYQAEKLMVGFTEEMAKEAQSKLRINKKQARRVYEILRLHVTKRSDKESYRNYRLHVKNRLNVQFKKEDNDMAKLKKILKPEEFTATMTMTSKDQRLESLEHQYQELEDHYSHILERLAGSDLS</sequence>
<dbReference type="InterPro" id="IPR017380">
    <property type="entry name" value="Hist_AcTrfase_B-typ_cat-su"/>
</dbReference>
<dbReference type="GO" id="GO:0031509">
    <property type="term" value="P:subtelomeric heterochromatin formation"/>
    <property type="evidence" value="ECO:0007669"/>
    <property type="project" value="InterPro"/>
</dbReference>
<name>A0AAV2Q6N1_MEGNR</name>
<feature type="domain" description="Histone acetyltransferase type B catalytic subunit C-terminal" evidence="15">
    <location>
        <begin position="281"/>
        <end position="332"/>
    </location>
</feature>
<dbReference type="InterPro" id="IPR016181">
    <property type="entry name" value="Acyl_CoA_acyltransferase"/>
</dbReference>
<feature type="site" description="Interaction with histone H4 N-terminus" evidence="12">
    <location>
        <position position="194"/>
    </location>
</feature>
<dbReference type="GO" id="GO:0000781">
    <property type="term" value="C:chromosome, telomeric region"/>
    <property type="evidence" value="ECO:0007669"/>
    <property type="project" value="GOC"/>
</dbReference>
<dbReference type="Gene3D" id="3.40.630.30">
    <property type="match status" value="1"/>
</dbReference>
<dbReference type="AlphaFoldDB" id="A0AAV2Q6N1"/>
<dbReference type="GO" id="GO:0005634">
    <property type="term" value="C:nucleus"/>
    <property type="evidence" value="ECO:0007669"/>
    <property type="project" value="UniProtKB-SubCell"/>
</dbReference>
<evidence type="ECO:0000256" key="6">
    <source>
        <dbReference type="ARBA" id="ARBA00023242"/>
    </source>
</evidence>
<dbReference type="InterPro" id="IPR037113">
    <property type="entry name" value="Hat1_N_sf"/>
</dbReference>
<feature type="active site" description="Proton donor/acceptor" evidence="10">
    <location>
        <position position="271"/>
    </location>
</feature>
<dbReference type="Pfam" id="PF21183">
    <property type="entry name" value="HAT1_C"/>
    <property type="match status" value="1"/>
</dbReference>
<comment type="subcellular location">
    <subcellularLocation>
        <location evidence="1">Nucleus</location>
    </subcellularLocation>
</comment>
<accession>A0AAV2Q6N1</accession>
<evidence type="ECO:0000256" key="7">
    <source>
        <dbReference type="ARBA" id="ARBA00023315"/>
    </source>
</evidence>
<keyword evidence="6" id="KW-0539">Nucleus</keyword>
<dbReference type="InterPro" id="IPR048776">
    <property type="entry name" value="HAT1_C"/>
</dbReference>
<keyword evidence="13" id="KW-0175">Coiled coil</keyword>
<evidence type="ECO:0000259" key="15">
    <source>
        <dbReference type="Pfam" id="PF21183"/>
    </source>
</evidence>
<evidence type="ECO:0000256" key="10">
    <source>
        <dbReference type="PIRSR" id="PIRSR038084-1"/>
    </source>
</evidence>
<evidence type="ECO:0000256" key="1">
    <source>
        <dbReference type="ARBA" id="ARBA00004123"/>
    </source>
</evidence>
<evidence type="ECO:0000256" key="5">
    <source>
        <dbReference type="ARBA" id="ARBA00022679"/>
    </source>
</evidence>
<dbReference type="PANTHER" id="PTHR12046">
    <property type="entry name" value="HISTONE ACETYLTRANSFERASE TYPE B CATALYTIC SUBUNIT"/>
    <property type="match status" value="1"/>
</dbReference>
<keyword evidence="17" id="KW-1185">Reference proteome</keyword>